<dbReference type="eggNOG" id="COG2138">
    <property type="taxonomic scope" value="Bacteria"/>
</dbReference>
<dbReference type="CDD" id="cd03416">
    <property type="entry name" value="CbiX_SirB_N"/>
    <property type="match status" value="1"/>
</dbReference>
<dbReference type="InterPro" id="IPR002762">
    <property type="entry name" value="CbiX-like"/>
</dbReference>
<dbReference type="InterPro" id="IPR050963">
    <property type="entry name" value="Sirohydro_Cobaltochel/CbiX"/>
</dbReference>
<dbReference type="EMBL" id="AVBG01000008">
    <property type="protein sequence ID" value="KGP91083.1"/>
    <property type="molecule type" value="Genomic_DNA"/>
</dbReference>
<dbReference type="PANTHER" id="PTHR33542:SF3">
    <property type="entry name" value="SIROHYDROCHLORIN FERROCHELATASE, CHLOROPLASTIC"/>
    <property type="match status" value="1"/>
</dbReference>
<protein>
    <submittedName>
        <fullName evidence="3">Sirohydrochlorin ferrochelatase</fullName>
    </submittedName>
</protein>
<keyword evidence="4" id="KW-1185">Reference proteome</keyword>
<keyword evidence="2" id="KW-0456">Lyase</keyword>
<dbReference type="GO" id="GO:0046872">
    <property type="term" value="F:metal ion binding"/>
    <property type="evidence" value="ECO:0007669"/>
    <property type="project" value="UniProtKB-KW"/>
</dbReference>
<accession>A0A0A2UWE3</accession>
<dbReference type="AlphaFoldDB" id="A0A0A2UWE3"/>
<evidence type="ECO:0000313" key="3">
    <source>
        <dbReference type="EMBL" id="KGP91083.1"/>
    </source>
</evidence>
<dbReference type="Gene3D" id="3.40.50.1400">
    <property type="match status" value="2"/>
</dbReference>
<evidence type="ECO:0000256" key="1">
    <source>
        <dbReference type="ARBA" id="ARBA00022723"/>
    </source>
</evidence>
<dbReference type="SUPFAM" id="SSF53800">
    <property type="entry name" value="Chelatase"/>
    <property type="match status" value="1"/>
</dbReference>
<comment type="caution">
    <text evidence="3">The sequence shown here is derived from an EMBL/GenBank/DDBJ whole genome shotgun (WGS) entry which is preliminary data.</text>
</comment>
<sequence>MEAVLYVSHGSRVEETKEEAVSYIHQVHQEVATPLFEICFLELAEPTMDQGIKRLVEKGATDITIAPVLLLSAGHYYHDIPDEIQAGVALYPNIRFKYGKPLGIQKRITRVLVDRIQEVASLQEDLHLVLVGRGSRNPETKASIEQIASWLGEEVGGAYVDVCYLAACSPTFEEGTRRAVLSNKRTIVIPYLWFTGKLIQTMNKRVESLQQEGVPITMTHYLGDHPIMIQALADRVHEAFVSEEWDQQMRVR</sequence>
<dbReference type="STRING" id="1385513.N780_17665"/>
<organism evidence="3 4">
    <name type="scientific">Pontibacillus chungwhensis BH030062</name>
    <dbReference type="NCBI Taxonomy" id="1385513"/>
    <lineage>
        <taxon>Bacteria</taxon>
        <taxon>Bacillati</taxon>
        <taxon>Bacillota</taxon>
        <taxon>Bacilli</taxon>
        <taxon>Bacillales</taxon>
        <taxon>Bacillaceae</taxon>
        <taxon>Pontibacillus</taxon>
    </lineage>
</organism>
<dbReference type="Pfam" id="PF01903">
    <property type="entry name" value="CbiX"/>
    <property type="match status" value="2"/>
</dbReference>
<reference evidence="3 4" key="1">
    <citation type="submission" date="2013-08" db="EMBL/GenBank/DDBJ databases">
        <title>Genome of Pontibacillus chungwhensis.</title>
        <authorList>
            <person name="Wang Q."/>
            <person name="Wang G."/>
        </authorList>
    </citation>
    <scope>NUCLEOTIDE SEQUENCE [LARGE SCALE GENOMIC DNA]</scope>
    <source>
        <strain evidence="3 4">BH030062</strain>
    </source>
</reference>
<dbReference type="PANTHER" id="PTHR33542">
    <property type="entry name" value="SIROHYDROCHLORIN FERROCHELATASE, CHLOROPLASTIC"/>
    <property type="match status" value="1"/>
</dbReference>
<name>A0A0A2UWE3_9BACI</name>
<dbReference type="OrthoDB" id="9797895at2"/>
<dbReference type="Proteomes" id="UP000030153">
    <property type="component" value="Unassembled WGS sequence"/>
</dbReference>
<evidence type="ECO:0000256" key="2">
    <source>
        <dbReference type="ARBA" id="ARBA00023239"/>
    </source>
</evidence>
<gene>
    <name evidence="3" type="ORF">N780_17665</name>
</gene>
<keyword evidence="1" id="KW-0479">Metal-binding</keyword>
<evidence type="ECO:0000313" key="4">
    <source>
        <dbReference type="Proteomes" id="UP000030153"/>
    </source>
</evidence>
<dbReference type="CDD" id="cd03414">
    <property type="entry name" value="CbiX_SirB_C"/>
    <property type="match status" value="1"/>
</dbReference>
<dbReference type="GO" id="GO:0016829">
    <property type="term" value="F:lyase activity"/>
    <property type="evidence" value="ECO:0007669"/>
    <property type="project" value="UniProtKB-KW"/>
</dbReference>
<proteinExistence type="predicted"/>